<protein>
    <recommendedName>
        <fullName evidence="8">Exonuclease domain-containing protein</fullName>
    </recommendedName>
</protein>
<evidence type="ECO:0000256" key="7">
    <source>
        <dbReference type="SAM" id="MobiDB-lite"/>
    </source>
</evidence>
<comment type="similarity">
    <text evidence="2">Belongs to the REXO1/REXO3 family.</text>
</comment>
<dbReference type="InterPro" id="IPR034922">
    <property type="entry name" value="REX1-like_exo"/>
</dbReference>
<feature type="region of interest" description="Disordered" evidence="7">
    <location>
        <begin position="70"/>
        <end position="138"/>
    </location>
</feature>
<dbReference type="InterPro" id="IPR047021">
    <property type="entry name" value="REXO1/3/4-like"/>
</dbReference>
<evidence type="ECO:0000259" key="8">
    <source>
        <dbReference type="SMART" id="SM00479"/>
    </source>
</evidence>
<dbReference type="GO" id="GO:0003676">
    <property type="term" value="F:nucleic acid binding"/>
    <property type="evidence" value="ECO:0007669"/>
    <property type="project" value="InterPro"/>
</dbReference>
<dbReference type="AlphaFoldDB" id="A0AAW2HMH6"/>
<feature type="compositionally biased region" description="Acidic residues" evidence="7">
    <location>
        <begin position="77"/>
        <end position="90"/>
    </location>
</feature>
<dbReference type="PANTHER" id="PTHR12801">
    <property type="entry name" value="RNA EXONUCLEASE REXO1 / RECO3 FAMILY MEMBER-RELATED"/>
    <property type="match status" value="1"/>
</dbReference>
<evidence type="ECO:0000256" key="5">
    <source>
        <dbReference type="ARBA" id="ARBA00022839"/>
    </source>
</evidence>
<comment type="caution">
    <text evidence="9">The sequence shown here is derived from an EMBL/GenBank/DDBJ whole genome shotgun (WGS) entry which is preliminary data.</text>
</comment>
<keyword evidence="3" id="KW-0540">Nuclease</keyword>
<dbReference type="InterPro" id="IPR012337">
    <property type="entry name" value="RNaseH-like_sf"/>
</dbReference>
<feature type="domain" description="Exonuclease" evidence="8">
    <location>
        <begin position="506"/>
        <end position="666"/>
    </location>
</feature>
<name>A0AAW2HMH6_9NEOP</name>
<evidence type="ECO:0000256" key="2">
    <source>
        <dbReference type="ARBA" id="ARBA00006357"/>
    </source>
</evidence>
<dbReference type="SUPFAM" id="SSF53098">
    <property type="entry name" value="Ribonuclease H-like"/>
    <property type="match status" value="1"/>
</dbReference>
<comment type="subcellular location">
    <subcellularLocation>
        <location evidence="1">Nucleus</location>
    </subcellularLocation>
</comment>
<evidence type="ECO:0000256" key="3">
    <source>
        <dbReference type="ARBA" id="ARBA00022722"/>
    </source>
</evidence>
<keyword evidence="5" id="KW-0269">Exonuclease</keyword>
<dbReference type="Pfam" id="PF00929">
    <property type="entry name" value="RNase_T"/>
    <property type="match status" value="1"/>
</dbReference>
<evidence type="ECO:0000256" key="6">
    <source>
        <dbReference type="ARBA" id="ARBA00023242"/>
    </source>
</evidence>
<dbReference type="GO" id="GO:0004527">
    <property type="term" value="F:exonuclease activity"/>
    <property type="evidence" value="ECO:0007669"/>
    <property type="project" value="UniProtKB-KW"/>
</dbReference>
<accession>A0AAW2HMH6</accession>
<dbReference type="CDD" id="cd06145">
    <property type="entry name" value="REX1_like"/>
    <property type="match status" value="1"/>
</dbReference>
<gene>
    <name evidence="9" type="ORF">PYX00_008239</name>
</gene>
<sequence>MLCNRWELLANPVFGFFRIGTLKSVLIMKTSELTTKQLQRLERKKKKISAFLTIAKLNDRDRYDRQIKLMQKSESQKEEEDEEEEEEVEEDKQKTELPSDSISQQRNEGPCRKKLKKEENEEHEKEIHTNSCSFESGPVISTDKERNNEIGDQTCHVNLGPNYSCAESPVLNYYNSPLDATEYYHEPVIDTFQPLNIPNENVRSCNNYIQYQCYEVRGHHNSETYYFKTDEQPVVSGDSLSDGKPYFLENWNGLIYSRKNRCDGGTPSGKPLLHGESYEELKRQLRERKNQLKCIPRILLKDSGERASFETDETERVPIFVSDIQDLLVYSQTEHTYYKPRWCTFEKPNRVTKSIVLIVEGITAEDFLARESSLSAFENKFTKVEVLMPNAYDGNLVEELSSVPLCPTQQRKLLKEYQNVDNVLANNLHIRCRVIRALFPIVRRDVSSLVATLPDGDRFPRTDLLLSAWQLVEENYPIPFTGPLKNKYANYVPTKEKYTEVTLQSPMFALDCEMCRTETGELELTRISIVNENLEVIYDTLVKPWNKITDYLTRYSGITKKMLEPVTTRLSDVQRKVREILPPDAILVGQSLNCDLHAMQMMHPYVIDTSVIFNISGVRSKKTKLMTLSREFLSEKIQDSNHGHCSAEDSLACMKLVKLKLAHSIEFGDAVLVGKPTAELHLQEIQSQNKQPNALAEVHVVRGEKLTTSLFHQIANSDKRGAVIGSHEVVNGYSELSESEGSCVSTRRVSGLVAGSNKQAIERTCQALSDHDFVLTHLLLEKDNLEKSIKKLNRWTKKMLGLTPVNGLCLILIGNGENSSKGICFTHINRLVHL</sequence>
<feature type="compositionally biased region" description="Basic and acidic residues" evidence="7">
    <location>
        <begin position="116"/>
        <end position="128"/>
    </location>
</feature>
<dbReference type="InterPro" id="IPR013520">
    <property type="entry name" value="Ribonucl_H"/>
</dbReference>
<organism evidence="9">
    <name type="scientific">Menopon gallinae</name>
    <name type="common">poultry shaft louse</name>
    <dbReference type="NCBI Taxonomy" id="328185"/>
    <lineage>
        <taxon>Eukaryota</taxon>
        <taxon>Metazoa</taxon>
        <taxon>Ecdysozoa</taxon>
        <taxon>Arthropoda</taxon>
        <taxon>Hexapoda</taxon>
        <taxon>Insecta</taxon>
        <taxon>Pterygota</taxon>
        <taxon>Neoptera</taxon>
        <taxon>Paraneoptera</taxon>
        <taxon>Psocodea</taxon>
        <taxon>Troctomorpha</taxon>
        <taxon>Phthiraptera</taxon>
        <taxon>Amblycera</taxon>
        <taxon>Menoponidae</taxon>
        <taxon>Menopon</taxon>
    </lineage>
</organism>
<dbReference type="PANTHER" id="PTHR12801:SF82">
    <property type="entry name" value="RNA EXONUCLEASE 5"/>
    <property type="match status" value="1"/>
</dbReference>
<evidence type="ECO:0000256" key="4">
    <source>
        <dbReference type="ARBA" id="ARBA00022801"/>
    </source>
</evidence>
<dbReference type="InterPro" id="IPR036397">
    <property type="entry name" value="RNaseH_sf"/>
</dbReference>
<dbReference type="SMART" id="SM00479">
    <property type="entry name" value="EXOIII"/>
    <property type="match status" value="1"/>
</dbReference>
<evidence type="ECO:0000313" key="9">
    <source>
        <dbReference type="EMBL" id="KAL0270990.1"/>
    </source>
</evidence>
<feature type="compositionally biased region" description="Polar residues" evidence="7">
    <location>
        <begin position="98"/>
        <end position="107"/>
    </location>
</feature>
<reference evidence="9" key="1">
    <citation type="journal article" date="2024" name="Gigascience">
        <title>Chromosome-level genome of the poultry shaft louse Menopon gallinae provides insight into the host-switching and adaptive evolution of parasitic lice.</title>
        <authorList>
            <person name="Xu Y."/>
            <person name="Ma L."/>
            <person name="Liu S."/>
            <person name="Liang Y."/>
            <person name="Liu Q."/>
            <person name="He Z."/>
            <person name="Tian L."/>
            <person name="Duan Y."/>
            <person name="Cai W."/>
            <person name="Li H."/>
            <person name="Song F."/>
        </authorList>
    </citation>
    <scope>NUCLEOTIDE SEQUENCE</scope>
    <source>
        <strain evidence="9">Cailab_2023a</strain>
    </source>
</reference>
<dbReference type="EMBL" id="JARGDH010000004">
    <property type="protein sequence ID" value="KAL0270990.1"/>
    <property type="molecule type" value="Genomic_DNA"/>
</dbReference>
<dbReference type="Gene3D" id="3.30.420.10">
    <property type="entry name" value="Ribonuclease H-like superfamily/Ribonuclease H"/>
    <property type="match status" value="1"/>
</dbReference>
<keyword evidence="4" id="KW-0378">Hydrolase</keyword>
<evidence type="ECO:0000256" key="1">
    <source>
        <dbReference type="ARBA" id="ARBA00004123"/>
    </source>
</evidence>
<dbReference type="GO" id="GO:0005634">
    <property type="term" value="C:nucleus"/>
    <property type="evidence" value="ECO:0007669"/>
    <property type="project" value="UniProtKB-SubCell"/>
</dbReference>
<keyword evidence="6" id="KW-0539">Nucleus</keyword>
<dbReference type="FunFam" id="3.30.420.10:FF:000019">
    <property type="entry name" value="RNA exonuclease NEF-sp"/>
    <property type="match status" value="1"/>
</dbReference>
<proteinExistence type="inferred from homology"/>